<organism evidence="13">
    <name type="scientific">Geobacter metallireducens</name>
    <dbReference type="NCBI Taxonomy" id="28232"/>
    <lineage>
        <taxon>Bacteria</taxon>
        <taxon>Pseudomonadati</taxon>
        <taxon>Thermodesulfobacteriota</taxon>
        <taxon>Desulfuromonadia</taxon>
        <taxon>Geobacterales</taxon>
        <taxon>Geobacteraceae</taxon>
        <taxon>Geobacter</taxon>
    </lineage>
</organism>
<comment type="caution">
    <text evidence="13">The sequence shown here is derived from an EMBL/GenBank/DDBJ whole genome shotgun (WGS) entry which is preliminary data.</text>
</comment>
<evidence type="ECO:0000256" key="6">
    <source>
        <dbReference type="ARBA" id="ARBA00022679"/>
    </source>
</evidence>
<evidence type="ECO:0000259" key="12">
    <source>
        <dbReference type="Pfam" id="PF20260"/>
    </source>
</evidence>
<keyword evidence="5 10" id="KW-0489">Methyltransferase</keyword>
<name>A0A831UCQ6_GEOME</name>
<proteinExistence type="inferred from homology"/>
<dbReference type="InterPro" id="IPR046886">
    <property type="entry name" value="RsmE_MTase_dom"/>
</dbReference>
<dbReference type="GO" id="GO:0070475">
    <property type="term" value="P:rRNA base methylation"/>
    <property type="evidence" value="ECO:0007669"/>
    <property type="project" value="TreeGrafter"/>
</dbReference>
<dbReference type="InterPro" id="IPR029028">
    <property type="entry name" value="Alpha/beta_knot_MTases"/>
</dbReference>
<evidence type="ECO:0000256" key="8">
    <source>
        <dbReference type="ARBA" id="ARBA00025699"/>
    </source>
</evidence>
<dbReference type="InterPro" id="IPR046887">
    <property type="entry name" value="RsmE_PUA-like"/>
</dbReference>
<gene>
    <name evidence="13" type="ORF">ENQ87_08930</name>
</gene>
<dbReference type="EC" id="2.1.1.193" evidence="10"/>
<accession>A0A831UCQ6</accession>
<feature type="domain" description="Ribosomal RNA small subunit methyltransferase E methyltransferase" evidence="11">
    <location>
        <begin position="80"/>
        <end position="241"/>
    </location>
</feature>
<dbReference type="EMBL" id="DSOV01000041">
    <property type="protein sequence ID" value="HEN42486.1"/>
    <property type="molecule type" value="Genomic_DNA"/>
</dbReference>
<dbReference type="SUPFAM" id="SSF88697">
    <property type="entry name" value="PUA domain-like"/>
    <property type="match status" value="1"/>
</dbReference>
<dbReference type="GO" id="GO:0070042">
    <property type="term" value="F:rRNA (uridine-N3-)-methyltransferase activity"/>
    <property type="evidence" value="ECO:0007669"/>
    <property type="project" value="TreeGrafter"/>
</dbReference>
<dbReference type="InterPro" id="IPR015947">
    <property type="entry name" value="PUA-like_sf"/>
</dbReference>
<evidence type="ECO:0000256" key="10">
    <source>
        <dbReference type="PIRNR" id="PIRNR015601"/>
    </source>
</evidence>
<dbReference type="CDD" id="cd18084">
    <property type="entry name" value="RsmE-like"/>
    <property type="match status" value="1"/>
</dbReference>
<keyword evidence="6 10" id="KW-0808">Transferase</keyword>
<protein>
    <recommendedName>
        <fullName evidence="10">Ribosomal RNA small subunit methyltransferase E</fullName>
        <ecNumber evidence="10">2.1.1.193</ecNumber>
    </recommendedName>
</protein>
<dbReference type="PANTHER" id="PTHR30027:SF3">
    <property type="entry name" value="16S RRNA (URACIL(1498)-N(3))-METHYLTRANSFERASE"/>
    <property type="match status" value="1"/>
</dbReference>
<dbReference type="GO" id="GO:0005737">
    <property type="term" value="C:cytoplasm"/>
    <property type="evidence" value="ECO:0007669"/>
    <property type="project" value="UniProtKB-SubCell"/>
</dbReference>
<evidence type="ECO:0000256" key="9">
    <source>
        <dbReference type="ARBA" id="ARBA00047944"/>
    </source>
</evidence>
<dbReference type="PANTHER" id="PTHR30027">
    <property type="entry name" value="RIBOSOMAL RNA SMALL SUBUNIT METHYLTRANSFERASE E"/>
    <property type="match status" value="1"/>
</dbReference>
<keyword evidence="3 10" id="KW-0963">Cytoplasm</keyword>
<dbReference type="InterPro" id="IPR029026">
    <property type="entry name" value="tRNA_m1G_MTases_N"/>
</dbReference>
<keyword evidence="4 10" id="KW-0698">rRNA processing</keyword>
<evidence type="ECO:0000256" key="4">
    <source>
        <dbReference type="ARBA" id="ARBA00022552"/>
    </source>
</evidence>
<dbReference type="Pfam" id="PF04452">
    <property type="entry name" value="Methyltrans_RNA"/>
    <property type="match status" value="1"/>
</dbReference>
<dbReference type="Gene3D" id="3.40.1280.10">
    <property type="match status" value="1"/>
</dbReference>
<feature type="domain" description="Ribosomal RNA small subunit methyltransferase E PUA-like" evidence="12">
    <location>
        <begin position="21"/>
        <end position="66"/>
    </location>
</feature>
<dbReference type="AlphaFoldDB" id="A0A831UCQ6"/>
<dbReference type="NCBIfam" id="TIGR00046">
    <property type="entry name" value="RsmE family RNA methyltransferase"/>
    <property type="match status" value="1"/>
</dbReference>
<evidence type="ECO:0000256" key="3">
    <source>
        <dbReference type="ARBA" id="ARBA00022490"/>
    </source>
</evidence>
<dbReference type="NCBIfam" id="NF008692">
    <property type="entry name" value="PRK11713.1-5"/>
    <property type="match status" value="1"/>
</dbReference>
<sequence>MSGRRFMAPDADLSGGTVRIGGDLFRHMARVLRLKIDTPVMLADGRGAECAGIIREIGRDHLTVAVVERRAAARDGGAPRITLIQGLPKGEKMELILQKGTELGVNEVVPFLADRSVSRVPADRQEERLRRWQRIAAEAARQAGRPDIPALRLAGGMAEAVRDARHDLKLLLWEEERATTLKGAMADRTRPASIAVIVGPEGGLTAAEAETAREAGFIPVTLGRRILRTETAGIALLAILQYLHGDLGGDSPGHGGSGSPPTP</sequence>
<evidence type="ECO:0000256" key="1">
    <source>
        <dbReference type="ARBA" id="ARBA00004496"/>
    </source>
</evidence>
<evidence type="ECO:0000313" key="13">
    <source>
        <dbReference type="EMBL" id="HEN42486.1"/>
    </source>
</evidence>
<keyword evidence="7 10" id="KW-0949">S-adenosyl-L-methionine</keyword>
<dbReference type="PIRSF" id="PIRSF015601">
    <property type="entry name" value="MTase_slr0722"/>
    <property type="match status" value="1"/>
</dbReference>
<dbReference type="Pfam" id="PF20260">
    <property type="entry name" value="PUA_4"/>
    <property type="match status" value="1"/>
</dbReference>
<reference evidence="13" key="1">
    <citation type="journal article" date="2020" name="mSystems">
        <title>Genome- and Community-Level Interaction Insights into Carbon Utilization and Element Cycling Functions of Hydrothermarchaeota in Hydrothermal Sediment.</title>
        <authorList>
            <person name="Zhou Z."/>
            <person name="Liu Y."/>
            <person name="Xu W."/>
            <person name="Pan J."/>
            <person name="Luo Z.H."/>
            <person name="Li M."/>
        </authorList>
    </citation>
    <scope>NUCLEOTIDE SEQUENCE [LARGE SCALE GENOMIC DNA]</scope>
    <source>
        <strain evidence="13">SpSt-349</strain>
    </source>
</reference>
<dbReference type="InterPro" id="IPR006700">
    <property type="entry name" value="RsmE"/>
</dbReference>
<dbReference type="NCBIfam" id="NF008709">
    <property type="entry name" value="PRK11713.7-4"/>
    <property type="match status" value="1"/>
</dbReference>
<comment type="subcellular location">
    <subcellularLocation>
        <location evidence="1 10">Cytoplasm</location>
    </subcellularLocation>
</comment>
<comment type="catalytic activity">
    <reaction evidence="9 10">
        <text>uridine(1498) in 16S rRNA + S-adenosyl-L-methionine = N(3)-methyluridine(1498) in 16S rRNA + S-adenosyl-L-homocysteine + H(+)</text>
        <dbReference type="Rhea" id="RHEA:42920"/>
        <dbReference type="Rhea" id="RHEA-COMP:10283"/>
        <dbReference type="Rhea" id="RHEA-COMP:10284"/>
        <dbReference type="ChEBI" id="CHEBI:15378"/>
        <dbReference type="ChEBI" id="CHEBI:57856"/>
        <dbReference type="ChEBI" id="CHEBI:59789"/>
        <dbReference type="ChEBI" id="CHEBI:65315"/>
        <dbReference type="ChEBI" id="CHEBI:74502"/>
        <dbReference type="EC" id="2.1.1.193"/>
    </reaction>
</comment>
<comment type="similarity">
    <text evidence="2 10">Belongs to the RNA methyltransferase RsmE family.</text>
</comment>
<evidence type="ECO:0000256" key="5">
    <source>
        <dbReference type="ARBA" id="ARBA00022603"/>
    </source>
</evidence>
<evidence type="ECO:0000256" key="7">
    <source>
        <dbReference type="ARBA" id="ARBA00022691"/>
    </source>
</evidence>
<dbReference type="SUPFAM" id="SSF75217">
    <property type="entry name" value="alpha/beta knot"/>
    <property type="match status" value="1"/>
</dbReference>
<comment type="function">
    <text evidence="8 10">Specifically methylates the N3 position of the uracil ring of uridine 1498 (m3U1498) in 16S rRNA. Acts on the fully assembled 30S ribosomal subunit.</text>
</comment>
<evidence type="ECO:0000256" key="2">
    <source>
        <dbReference type="ARBA" id="ARBA00005528"/>
    </source>
</evidence>
<evidence type="ECO:0000259" key="11">
    <source>
        <dbReference type="Pfam" id="PF04452"/>
    </source>
</evidence>